<dbReference type="Pfam" id="PF05069">
    <property type="entry name" value="Phage_tail_S"/>
    <property type="match status" value="1"/>
</dbReference>
<evidence type="ECO:0000313" key="2">
    <source>
        <dbReference type="Proteomes" id="UP000249375"/>
    </source>
</evidence>
<gene>
    <name evidence="1" type="ORF">C7Y71_000085</name>
</gene>
<reference evidence="1 2" key="1">
    <citation type="submission" date="2018-11" db="EMBL/GenBank/DDBJ databases">
        <authorList>
            <person name="Na S.W."/>
            <person name="Baik M."/>
        </authorList>
    </citation>
    <scope>NUCLEOTIDE SEQUENCE [LARGE SCALE GENOMIC DNA]</scope>
    <source>
        <strain evidence="1 2">E39</strain>
    </source>
</reference>
<organism evidence="1 2">
    <name type="scientific">Pseudoprevotella muciniphila</name>
    <dbReference type="NCBI Taxonomy" id="2133944"/>
    <lineage>
        <taxon>Bacteria</taxon>
        <taxon>Pseudomonadati</taxon>
        <taxon>Bacteroidota</taxon>
        <taxon>Bacteroidia</taxon>
        <taxon>Bacteroidales</taxon>
        <taxon>Prevotellaceae</taxon>
        <taxon>Pseudoprevotella</taxon>
    </lineage>
</organism>
<dbReference type="InterPro" id="IPR006522">
    <property type="entry name" value="Phage_virion_morphogenesis"/>
</dbReference>
<dbReference type="AlphaFoldDB" id="A0A5P8E3U7"/>
<protein>
    <submittedName>
        <fullName evidence="1">Phage morphogenesis protein</fullName>
    </submittedName>
</protein>
<keyword evidence="2" id="KW-1185">Reference proteome</keyword>
<proteinExistence type="predicted"/>
<accession>A0A5P8E3U7</accession>
<name>A0A5P8E3U7_9BACT</name>
<dbReference type="EMBL" id="CP033459">
    <property type="protein sequence ID" value="QFQ11558.1"/>
    <property type="molecule type" value="Genomic_DNA"/>
</dbReference>
<dbReference type="OrthoDB" id="964176at2"/>
<dbReference type="Proteomes" id="UP000249375">
    <property type="component" value="Chromosome"/>
</dbReference>
<evidence type="ECO:0000313" key="1">
    <source>
        <dbReference type="EMBL" id="QFQ11558.1"/>
    </source>
</evidence>
<dbReference type="RefSeq" id="WP_151908864.1">
    <property type="nucleotide sequence ID" value="NZ_CP033459.1"/>
</dbReference>
<dbReference type="KEGG" id="alq:C7Y71_000085"/>
<sequence length="187" mass="21925">MKSEIQAILRRILKDIEVEMSDEFDRNFERQAFFSEAWQRRKSATRPGGHILVDTGRLRRSIQSRTTENSITFFTTEPYAAIHNDGGEIVVTTRMKKYFWHKYYEATGSFGRKKDVSRRNDKRTVQLSGEAEFWKFMALKKAGTTIKIPRRRFLGTSPEVERAVRTIIEENLSGYIEESINFTIRES</sequence>